<evidence type="ECO:0000313" key="5">
    <source>
        <dbReference type="Proteomes" id="UP000656732"/>
    </source>
</evidence>
<reference evidence="4" key="1">
    <citation type="journal article" date="2014" name="Int. J. Syst. Evol. Microbiol.">
        <title>Complete genome sequence of Corynebacterium casei LMG S-19264T (=DSM 44701T), isolated from a smear-ripened cheese.</title>
        <authorList>
            <consortium name="US DOE Joint Genome Institute (JGI-PGF)"/>
            <person name="Walter F."/>
            <person name="Albersmeier A."/>
            <person name="Kalinowski J."/>
            <person name="Ruckert C."/>
        </authorList>
    </citation>
    <scope>NUCLEOTIDE SEQUENCE</scope>
    <source>
        <strain evidence="4">JCM 4403</strain>
    </source>
</reference>
<dbReference type="InterPro" id="IPR015421">
    <property type="entry name" value="PyrdxlP-dep_Trfase_major"/>
</dbReference>
<comment type="caution">
    <text evidence="4">The sequence shown here is derived from an EMBL/GenBank/DDBJ whole genome shotgun (WGS) entry which is preliminary data.</text>
</comment>
<evidence type="ECO:0000256" key="3">
    <source>
        <dbReference type="RuleBase" id="RU003560"/>
    </source>
</evidence>
<name>A0A918F3A8_9ACTN</name>
<keyword evidence="5" id="KW-1185">Reference proteome</keyword>
<dbReference type="PANTHER" id="PTHR43094">
    <property type="entry name" value="AMINOTRANSFERASE"/>
    <property type="match status" value="1"/>
</dbReference>
<keyword evidence="4" id="KW-0808">Transferase</keyword>
<comment type="similarity">
    <text evidence="1 3">Belongs to the class-III pyridoxal-phosphate-dependent aminotransferase family.</text>
</comment>
<dbReference type="EMBL" id="BMTU01000014">
    <property type="protein sequence ID" value="GGR00793.1"/>
    <property type="molecule type" value="Genomic_DNA"/>
</dbReference>
<reference evidence="4" key="2">
    <citation type="submission" date="2020-09" db="EMBL/GenBank/DDBJ databases">
        <authorList>
            <person name="Sun Q."/>
            <person name="Ohkuma M."/>
        </authorList>
    </citation>
    <scope>NUCLEOTIDE SEQUENCE</scope>
    <source>
        <strain evidence="4">JCM 4403</strain>
    </source>
</reference>
<dbReference type="Pfam" id="PF00202">
    <property type="entry name" value="Aminotran_3"/>
    <property type="match status" value="1"/>
</dbReference>
<dbReference type="GO" id="GO:0008483">
    <property type="term" value="F:transaminase activity"/>
    <property type="evidence" value="ECO:0007669"/>
    <property type="project" value="UniProtKB-KW"/>
</dbReference>
<keyword evidence="4" id="KW-0032">Aminotransferase</keyword>
<evidence type="ECO:0000256" key="2">
    <source>
        <dbReference type="ARBA" id="ARBA00022898"/>
    </source>
</evidence>
<dbReference type="PANTHER" id="PTHR43094:SF1">
    <property type="entry name" value="AMINOTRANSFERASE CLASS-III"/>
    <property type="match status" value="1"/>
</dbReference>
<dbReference type="RefSeq" id="WP_229846954.1">
    <property type="nucleotide sequence ID" value="NZ_BMTU01000014.1"/>
</dbReference>
<sequence>MLRNEHDALWHNSLTPRTVRDGGFDATAVVHGKGCRLQDAAGNWYLDARAAMWNTTLGYSCDRIVDAVTEQLRRLPVAQIIRYDEPAEVSLRYARRLVAELPDPLNHVRFGSTGSQMTSAAVLMSRFVRKVRGETQRVKVLAFTNGYHGTGGLAGALTGERQMHALQAPLAPEVHHVRPWDLEALERAVERRGPENITAVIVEPIMGTDVVPAPEGALARIRELCDRHGIHLIADEVTTGFGRTGAMSVMAAQGVLPDMLVLGKGITSGYFPLAALACSDAVFDEAVSRPEYTFPHGCTADGHPAAMVAGLAVLEELADGVLLERVRTTGAEIRRRLRAAAAEIPLIHDVRGEGLMIGVELRRESGRPGEREMARIRDACKAAGLLLTSTNNTLVLMPPLVLAEEEAIELVERLTSALRTVAGHGS</sequence>
<protein>
    <submittedName>
        <fullName evidence="4">Aspartate aminotransferase family protein</fullName>
    </submittedName>
</protein>
<dbReference type="PIRSF" id="PIRSF000521">
    <property type="entry name" value="Transaminase_4ab_Lys_Orn"/>
    <property type="match status" value="1"/>
</dbReference>
<dbReference type="GO" id="GO:0030170">
    <property type="term" value="F:pyridoxal phosphate binding"/>
    <property type="evidence" value="ECO:0007669"/>
    <property type="project" value="InterPro"/>
</dbReference>
<evidence type="ECO:0000256" key="1">
    <source>
        <dbReference type="ARBA" id="ARBA00008954"/>
    </source>
</evidence>
<accession>A0A918F3A8</accession>
<dbReference type="CDD" id="cd00610">
    <property type="entry name" value="OAT_like"/>
    <property type="match status" value="1"/>
</dbReference>
<keyword evidence="2 3" id="KW-0663">Pyridoxal phosphate</keyword>
<dbReference type="Proteomes" id="UP000656732">
    <property type="component" value="Unassembled WGS sequence"/>
</dbReference>
<dbReference type="Gene3D" id="3.90.1150.10">
    <property type="entry name" value="Aspartate Aminotransferase, domain 1"/>
    <property type="match status" value="1"/>
</dbReference>
<dbReference type="PROSITE" id="PS00600">
    <property type="entry name" value="AA_TRANSFER_CLASS_3"/>
    <property type="match status" value="1"/>
</dbReference>
<dbReference type="InterPro" id="IPR015422">
    <property type="entry name" value="PyrdxlP-dep_Trfase_small"/>
</dbReference>
<proteinExistence type="inferred from homology"/>
<dbReference type="InterPro" id="IPR049704">
    <property type="entry name" value="Aminotrans_3_PPA_site"/>
</dbReference>
<dbReference type="InterPro" id="IPR015424">
    <property type="entry name" value="PyrdxlP-dep_Trfase"/>
</dbReference>
<dbReference type="Gene3D" id="3.40.640.10">
    <property type="entry name" value="Type I PLP-dependent aspartate aminotransferase-like (Major domain)"/>
    <property type="match status" value="1"/>
</dbReference>
<dbReference type="SUPFAM" id="SSF53383">
    <property type="entry name" value="PLP-dependent transferases"/>
    <property type="match status" value="1"/>
</dbReference>
<gene>
    <name evidence="4" type="ORF">GCM10010280_55910</name>
</gene>
<evidence type="ECO:0000313" key="4">
    <source>
        <dbReference type="EMBL" id="GGR00793.1"/>
    </source>
</evidence>
<dbReference type="AlphaFoldDB" id="A0A918F3A8"/>
<dbReference type="InterPro" id="IPR005814">
    <property type="entry name" value="Aminotrans_3"/>
</dbReference>
<organism evidence="4 5">
    <name type="scientific">Streptomyces pilosus</name>
    <dbReference type="NCBI Taxonomy" id="28893"/>
    <lineage>
        <taxon>Bacteria</taxon>
        <taxon>Bacillati</taxon>
        <taxon>Actinomycetota</taxon>
        <taxon>Actinomycetes</taxon>
        <taxon>Kitasatosporales</taxon>
        <taxon>Streptomycetaceae</taxon>
        <taxon>Streptomyces</taxon>
    </lineage>
</organism>